<dbReference type="Pfam" id="PF17920">
    <property type="entry name" value="TetR_C_16"/>
    <property type="match status" value="1"/>
</dbReference>
<feature type="domain" description="HTH tetR-type" evidence="4">
    <location>
        <begin position="41"/>
        <end position="101"/>
    </location>
</feature>
<dbReference type="InterPro" id="IPR036271">
    <property type="entry name" value="Tet_transcr_reg_TetR-rel_C_sf"/>
</dbReference>
<evidence type="ECO:0000259" key="4">
    <source>
        <dbReference type="PROSITE" id="PS50977"/>
    </source>
</evidence>
<feature type="region of interest" description="Disordered" evidence="3">
    <location>
        <begin position="1"/>
        <end position="43"/>
    </location>
</feature>
<dbReference type="GO" id="GO:0000976">
    <property type="term" value="F:transcription cis-regulatory region binding"/>
    <property type="evidence" value="ECO:0007669"/>
    <property type="project" value="TreeGrafter"/>
</dbReference>
<dbReference type="Gene3D" id="1.10.10.60">
    <property type="entry name" value="Homeodomain-like"/>
    <property type="match status" value="1"/>
</dbReference>
<sequence length="238" mass="25174">MSGRDAGARAAQGAARSAEDAPRPARRRGRPASAGRAEAGKTARDRILASARAEFAERGYDKASIRSIARGAEVDPALVHHYFGAKEQVFEAAAEVSFAPAAEGLGRLAPHGPDGLGEELVRFFLGVWENPASRAPLLAVVRSALSNETAARIFRRMVTRQLMARVARRLDAPDRELRVELAAAQMVGVAIMRYVLGIEPLASADPEDLVARLSPAVQHHLTGPAGPAGPVGEQPRGG</sequence>
<dbReference type="InterPro" id="IPR041678">
    <property type="entry name" value="TetR_C_16"/>
</dbReference>
<keyword evidence="6" id="KW-1185">Reference proteome</keyword>
<dbReference type="PROSITE" id="PS50977">
    <property type="entry name" value="HTH_TETR_2"/>
    <property type="match status" value="1"/>
</dbReference>
<reference evidence="6" key="1">
    <citation type="submission" date="2016-10" db="EMBL/GenBank/DDBJ databases">
        <authorList>
            <person name="Varghese N."/>
            <person name="Submissions S."/>
        </authorList>
    </citation>
    <scope>NUCLEOTIDE SEQUENCE [LARGE SCALE GENOMIC DNA]</scope>
    <source>
        <strain evidence="6">CGMCC 4.3519</strain>
    </source>
</reference>
<evidence type="ECO:0000256" key="3">
    <source>
        <dbReference type="SAM" id="MobiDB-lite"/>
    </source>
</evidence>
<dbReference type="Pfam" id="PF00440">
    <property type="entry name" value="TetR_N"/>
    <property type="match status" value="1"/>
</dbReference>
<dbReference type="InterPro" id="IPR050109">
    <property type="entry name" value="HTH-type_TetR-like_transc_reg"/>
</dbReference>
<dbReference type="SUPFAM" id="SSF46689">
    <property type="entry name" value="Homeodomain-like"/>
    <property type="match status" value="1"/>
</dbReference>
<organism evidence="5 6">
    <name type="scientific">Streptomyces radiopugnans</name>
    <dbReference type="NCBI Taxonomy" id="403935"/>
    <lineage>
        <taxon>Bacteria</taxon>
        <taxon>Bacillati</taxon>
        <taxon>Actinomycetota</taxon>
        <taxon>Actinomycetes</taxon>
        <taxon>Kitasatosporales</taxon>
        <taxon>Streptomycetaceae</taxon>
        <taxon>Streptomyces</taxon>
    </lineage>
</organism>
<feature type="DNA-binding region" description="H-T-H motif" evidence="2">
    <location>
        <begin position="64"/>
        <end position="83"/>
    </location>
</feature>
<name>A0A1H9D0E4_9ACTN</name>
<dbReference type="InterPro" id="IPR009057">
    <property type="entry name" value="Homeodomain-like_sf"/>
</dbReference>
<dbReference type="PANTHER" id="PTHR30055">
    <property type="entry name" value="HTH-TYPE TRANSCRIPTIONAL REGULATOR RUTR"/>
    <property type="match status" value="1"/>
</dbReference>
<evidence type="ECO:0000313" key="6">
    <source>
        <dbReference type="Proteomes" id="UP000199055"/>
    </source>
</evidence>
<dbReference type="AlphaFoldDB" id="A0A1H9D0E4"/>
<feature type="compositionally biased region" description="Low complexity" evidence="3">
    <location>
        <begin position="1"/>
        <end position="16"/>
    </location>
</feature>
<evidence type="ECO:0000256" key="1">
    <source>
        <dbReference type="ARBA" id="ARBA00023125"/>
    </source>
</evidence>
<accession>A0A1H9D0E4</accession>
<dbReference type="GO" id="GO:0003700">
    <property type="term" value="F:DNA-binding transcription factor activity"/>
    <property type="evidence" value="ECO:0007669"/>
    <property type="project" value="TreeGrafter"/>
</dbReference>
<proteinExistence type="predicted"/>
<dbReference type="RefSeq" id="WP_093657721.1">
    <property type="nucleotide sequence ID" value="NZ_FOET01000003.1"/>
</dbReference>
<dbReference type="SUPFAM" id="SSF48498">
    <property type="entry name" value="Tetracyclin repressor-like, C-terminal domain"/>
    <property type="match status" value="1"/>
</dbReference>
<dbReference type="Proteomes" id="UP000199055">
    <property type="component" value="Unassembled WGS sequence"/>
</dbReference>
<dbReference type="PRINTS" id="PR00455">
    <property type="entry name" value="HTHTETR"/>
</dbReference>
<gene>
    <name evidence="5" type="ORF">SAMN05216481_103549</name>
</gene>
<evidence type="ECO:0000313" key="5">
    <source>
        <dbReference type="EMBL" id="SEQ06925.1"/>
    </source>
</evidence>
<evidence type="ECO:0000256" key="2">
    <source>
        <dbReference type="PROSITE-ProRule" id="PRU00335"/>
    </source>
</evidence>
<dbReference type="EMBL" id="FOET01000003">
    <property type="protein sequence ID" value="SEQ06925.1"/>
    <property type="molecule type" value="Genomic_DNA"/>
</dbReference>
<dbReference type="PANTHER" id="PTHR30055:SF235">
    <property type="entry name" value="TRANSCRIPTIONAL REGULATORY PROTEIN"/>
    <property type="match status" value="1"/>
</dbReference>
<protein>
    <submittedName>
        <fullName evidence="5">Transcriptional regulator, TetR family</fullName>
    </submittedName>
</protein>
<dbReference type="InterPro" id="IPR001647">
    <property type="entry name" value="HTH_TetR"/>
</dbReference>
<dbReference type="Gene3D" id="1.10.357.10">
    <property type="entry name" value="Tetracycline Repressor, domain 2"/>
    <property type="match status" value="1"/>
</dbReference>
<keyword evidence="1 2" id="KW-0238">DNA-binding</keyword>
<dbReference type="STRING" id="403935.SAMN05216481_103549"/>